<proteinExistence type="predicted"/>
<protein>
    <submittedName>
        <fullName evidence="2">Pro-sigmaK processing inhibitor BofA family protein</fullName>
    </submittedName>
</protein>
<comment type="caution">
    <text evidence="2">The sequence shown here is derived from an EMBL/GenBank/DDBJ whole genome shotgun (WGS) entry which is preliminary data.</text>
</comment>
<dbReference type="Proteomes" id="UP000675664">
    <property type="component" value="Unassembled WGS sequence"/>
</dbReference>
<name>A0A8J7W1X1_9FIRM</name>
<feature type="transmembrane region" description="Helical" evidence="1">
    <location>
        <begin position="33"/>
        <end position="52"/>
    </location>
</feature>
<accession>A0A8J7W1X1</accession>
<dbReference type="AlphaFoldDB" id="A0A8J7W1X1"/>
<feature type="transmembrane region" description="Helical" evidence="1">
    <location>
        <begin position="6"/>
        <end position="26"/>
    </location>
</feature>
<keyword evidence="1" id="KW-0812">Transmembrane</keyword>
<evidence type="ECO:0000256" key="1">
    <source>
        <dbReference type="SAM" id="Phobius"/>
    </source>
</evidence>
<reference evidence="2" key="1">
    <citation type="submission" date="2021-04" db="EMBL/GenBank/DDBJ databases">
        <title>Sinoanaerobacter chloroacetimidivorans sp. nov., an obligate anaerobic bacterium isolated from anaerobic sludge.</title>
        <authorList>
            <person name="Bao Y."/>
        </authorList>
    </citation>
    <scope>NUCLEOTIDE SEQUENCE</scope>
    <source>
        <strain evidence="2">BAD-6</strain>
    </source>
</reference>
<dbReference type="NCBIfam" id="TIGR02862">
    <property type="entry name" value="spore_BofA"/>
    <property type="match status" value="1"/>
</dbReference>
<reference evidence="2" key="2">
    <citation type="submission" date="2021-04" db="EMBL/GenBank/DDBJ databases">
        <authorList>
            <person name="Liu J."/>
        </authorList>
    </citation>
    <scope>NUCLEOTIDE SEQUENCE</scope>
    <source>
        <strain evidence="2">BAD-6</strain>
    </source>
</reference>
<evidence type="ECO:0000313" key="3">
    <source>
        <dbReference type="Proteomes" id="UP000675664"/>
    </source>
</evidence>
<keyword evidence="1" id="KW-0472">Membrane</keyword>
<dbReference type="InterPro" id="IPR010001">
    <property type="entry name" value="BofA"/>
</dbReference>
<feature type="transmembrane region" description="Helical" evidence="1">
    <location>
        <begin position="64"/>
        <end position="83"/>
    </location>
</feature>
<gene>
    <name evidence="2" type="ORF">KCX82_06945</name>
</gene>
<keyword evidence="3" id="KW-1185">Reference proteome</keyword>
<dbReference type="Pfam" id="PF07441">
    <property type="entry name" value="BofA"/>
    <property type="match status" value="1"/>
</dbReference>
<keyword evidence="1" id="KW-1133">Transmembrane helix</keyword>
<sequence length="84" mass="9114">MSTELGILLAYAIGIFALYVIGYMFLVPIKIMLRLVANSILGGIFIIVVNWIGTTWDVHIPLNVFTAVIVGILGLPGAILLLFL</sequence>
<dbReference type="EMBL" id="JAGSND010000003">
    <property type="protein sequence ID" value="MBR0597601.1"/>
    <property type="molecule type" value="Genomic_DNA"/>
</dbReference>
<organism evidence="2 3">
    <name type="scientific">Sinanaerobacter chloroacetimidivorans</name>
    <dbReference type="NCBI Taxonomy" id="2818044"/>
    <lineage>
        <taxon>Bacteria</taxon>
        <taxon>Bacillati</taxon>
        <taxon>Bacillota</taxon>
        <taxon>Clostridia</taxon>
        <taxon>Peptostreptococcales</taxon>
        <taxon>Anaerovoracaceae</taxon>
        <taxon>Sinanaerobacter</taxon>
    </lineage>
</organism>
<evidence type="ECO:0000313" key="2">
    <source>
        <dbReference type="EMBL" id="MBR0597601.1"/>
    </source>
</evidence>